<dbReference type="STRING" id="106549.A0A540LX47"/>
<name>A0A540LX47_MALBA</name>
<evidence type="ECO:0000313" key="1">
    <source>
        <dbReference type="EMBL" id="TQD90998.1"/>
    </source>
</evidence>
<evidence type="ECO:0000313" key="2">
    <source>
        <dbReference type="Proteomes" id="UP000315295"/>
    </source>
</evidence>
<reference evidence="1 2" key="1">
    <citation type="journal article" date="2019" name="G3 (Bethesda)">
        <title>Sequencing of a Wild Apple (Malus baccata) Genome Unravels the Differences Between Cultivated and Wild Apple Species Regarding Disease Resistance and Cold Tolerance.</title>
        <authorList>
            <person name="Chen X."/>
        </authorList>
    </citation>
    <scope>NUCLEOTIDE SEQUENCE [LARGE SCALE GENOMIC DNA]</scope>
    <source>
        <strain evidence="2">cv. Shandingzi</strain>
        <tissue evidence="1">Leaves</tissue>
    </source>
</reference>
<dbReference type="InterPro" id="IPR032675">
    <property type="entry name" value="LRR_dom_sf"/>
</dbReference>
<keyword evidence="2" id="KW-1185">Reference proteome</keyword>
<proteinExistence type="predicted"/>
<dbReference type="Gene3D" id="3.80.10.10">
    <property type="entry name" value="Ribonuclease Inhibitor"/>
    <property type="match status" value="1"/>
</dbReference>
<dbReference type="EMBL" id="VIEB01000436">
    <property type="protein sequence ID" value="TQD90998.1"/>
    <property type="molecule type" value="Genomic_DNA"/>
</dbReference>
<protein>
    <submittedName>
        <fullName evidence="1">Uncharacterized protein</fullName>
    </submittedName>
</protein>
<accession>A0A540LX47</accession>
<dbReference type="Proteomes" id="UP000315295">
    <property type="component" value="Unassembled WGS sequence"/>
</dbReference>
<organism evidence="1 2">
    <name type="scientific">Malus baccata</name>
    <name type="common">Siberian crab apple</name>
    <name type="synonym">Pyrus baccata</name>
    <dbReference type="NCBI Taxonomy" id="106549"/>
    <lineage>
        <taxon>Eukaryota</taxon>
        <taxon>Viridiplantae</taxon>
        <taxon>Streptophyta</taxon>
        <taxon>Embryophyta</taxon>
        <taxon>Tracheophyta</taxon>
        <taxon>Spermatophyta</taxon>
        <taxon>Magnoliopsida</taxon>
        <taxon>eudicotyledons</taxon>
        <taxon>Gunneridae</taxon>
        <taxon>Pentapetalae</taxon>
        <taxon>rosids</taxon>
        <taxon>fabids</taxon>
        <taxon>Rosales</taxon>
        <taxon>Rosaceae</taxon>
        <taxon>Amygdaloideae</taxon>
        <taxon>Maleae</taxon>
        <taxon>Malus</taxon>
    </lineage>
</organism>
<gene>
    <name evidence="1" type="ORF">C1H46_023436</name>
</gene>
<comment type="caution">
    <text evidence="1">The sequence shown here is derived from an EMBL/GenBank/DDBJ whole genome shotgun (WGS) entry which is preliminary data.</text>
</comment>
<sequence>MIAEPQEDLTGLGLGHGGGDDVSGRRYEDFHFAVIMTAPTIMDSIGGNAGNGKLVSRGGAGACVLIHIDGPGPELDLNSVQVVVRDQTMVLEWLRIFGRNYYAVSPKIVIRRFLDIRFIGLKGQPQCAHFNLFPQGWGGTCTPGSPSLLPIAGFSLLGSRCILHHLQWYIIIETLLSIPMQTLFHNSIFSSSHEHALTYMIE</sequence>
<dbReference type="AlphaFoldDB" id="A0A540LX47"/>